<evidence type="ECO:0000313" key="2">
    <source>
        <dbReference type="WBParaSite" id="RSKR_0000567500.1"/>
    </source>
</evidence>
<name>A0AC35TYQ4_9BILA</name>
<sequence length="324" mass="36667">MDNTSEEHVVQNDKIGHYFCDLNMTNLTDQEFLDEWGRVLNNTEQPMKRRFMALMQLRSAPCNRSANWIVKAFGDESALLKHELAFCLGQMRATVAIPTLFSVLEKKEEDPMVRHEAAEALGAIGDSSVIADLQKFAFDPVREVRETVELALERLRFFKETPNAAVDGNDIHYNSIDPAPPLESKNVSELENILMNPSEKLFKRYRAMFALRNLSTDEAIKVLARALECDGALFKHEIAYVLGQIQSPLAVEELNKSLKNLSEQPMVRHEAAEALGSIGTKECEAILTEHIQDEERVVRESVEVAMSIVDYNQNGEPIFEFNHS</sequence>
<organism evidence="1 2">
    <name type="scientific">Rhabditophanes sp. KR3021</name>
    <dbReference type="NCBI Taxonomy" id="114890"/>
    <lineage>
        <taxon>Eukaryota</taxon>
        <taxon>Metazoa</taxon>
        <taxon>Ecdysozoa</taxon>
        <taxon>Nematoda</taxon>
        <taxon>Chromadorea</taxon>
        <taxon>Rhabditida</taxon>
        <taxon>Tylenchina</taxon>
        <taxon>Panagrolaimomorpha</taxon>
        <taxon>Strongyloidoidea</taxon>
        <taxon>Alloionematidae</taxon>
        <taxon>Rhabditophanes</taxon>
    </lineage>
</organism>
<accession>A0AC35TYQ4</accession>
<protein>
    <submittedName>
        <fullName evidence="2">Deoxyhypusine hydroxylase</fullName>
    </submittedName>
</protein>
<dbReference type="Proteomes" id="UP000095286">
    <property type="component" value="Unplaced"/>
</dbReference>
<dbReference type="WBParaSite" id="RSKR_0000567500.1">
    <property type="protein sequence ID" value="RSKR_0000567500.1"/>
    <property type="gene ID" value="RSKR_0000567500"/>
</dbReference>
<reference evidence="2" key="1">
    <citation type="submission" date="2016-11" db="UniProtKB">
        <authorList>
            <consortium name="WormBaseParasite"/>
        </authorList>
    </citation>
    <scope>IDENTIFICATION</scope>
    <source>
        <strain evidence="2">KR3021</strain>
    </source>
</reference>
<evidence type="ECO:0000313" key="1">
    <source>
        <dbReference type="Proteomes" id="UP000095286"/>
    </source>
</evidence>
<proteinExistence type="predicted"/>